<evidence type="ECO:0000259" key="6">
    <source>
        <dbReference type="SMART" id="SM00825"/>
    </source>
</evidence>
<dbReference type="Pfam" id="PF00109">
    <property type="entry name" value="ketoacyl-synt"/>
    <property type="match status" value="1"/>
</dbReference>
<keyword evidence="1" id="KW-0596">Phosphopantetheine</keyword>
<evidence type="ECO:0000313" key="9">
    <source>
        <dbReference type="Proteomes" id="UP001611383"/>
    </source>
</evidence>
<dbReference type="InterPro" id="IPR016036">
    <property type="entry name" value="Malonyl_transacylase_ACP-bd"/>
</dbReference>
<evidence type="ECO:0000259" key="7">
    <source>
        <dbReference type="SMART" id="SM00827"/>
    </source>
</evidence>
<evidence type="ECO:0000313" key="8">
    <source>
        <dbReference type="EMBL" id="WNG46516.1"/>
    </source>
</evidence>
<dbReference type="InterPro" id="IPR014031">
    <property type="entry name" value="Ketoacyl_synth_C"/>
</dbReference>
<dbReference type="InterPro" id="IPR016035">
    <property type="entry name" value="Acyl_Trfase/lysoPLipase"/>
</dbReference>
<dbReference type="CDD" id="cd00833">
    <property type="entry name" value="PKS"/>
    <property type="match status" value="1"/>
</dbReference>
<dbReference type="InterPro" id="IPR057326">
    <property type="entry name" value="KR_dom"/>
</dbReference>
<feature type="domain" description="Ketoreductase" evidence="4">
    <location>
        <begin position="1201"/>
        <end position="1382"/>
    </location>
</feature>
<dbReference type="Gene3D" id="3.40.366.10">
    <property type="entry name" value="Malonyl-Coenzyme A Acyl Carrier Protein, domain 2"/>
    <property type="match status" value="1"/>
</dbReference>
<evidence type="ECO:0000256" key="3">
    <source>
        <dbReference type="ARBA" id="ARBA00022679"/>
    </source>
</evidence>
<dbReference type="SMART" id="SM00827">
    <property type="entry name" value="PKS_AT"/>
    <property type="match status" value="1"/>
</dbReference>
<evidence type="ECO:0000256" key="2">
    <source>
        <dbReference type="ARBA" id="ARBA00022553"/>
    </source>
</evidence>
<gene>
    <name evidence="8" type="ORF">F0U60_22150</name>
</gene>
<dbReference type="SMART" id="SM00825">
    <property type="entry name" value="PKS_KS"/>
    <property type="match status" value="1"/>
</dbReference>
<name>A0ABY9WRV5_9BACT</name>
<feature type="domain" description="Malonyl-CoA:ACP transacylase (MAT)" evidence="7">
    <location>
        <begin position="571"/>
        <end position="869"/>
    </location>
</feature>
<dbReference type="InterPro" id="IPR014043">
    <property type="entry name" value="Acyl_transferase_dom"/>
</dbReference>
<dbReference type="InterPro" id="IPR009081">
    <property type="entry name" value="PP-bd_ACP"/>
</dbReference>
<feature type="domain" description="Ketosynthase family 3 (KS3)" evidence="6">
    <location>
        <begin position="39"/>
        <end position="465"/>
    </location>
</feature>
<dbReference type="PANTHER" id="PTHR43775:SF37">
    <property type="entry name" value="SI:DKEY-61P9.11"/>
    <property type="match status" value="1"/>
</dbReference>
<dbReference type="Pfam" id="PF02801">
    <property type="entry name" value="Ketoacyl-synt_C"/>
    <property type="match status" value="1"/>
</dbReference>
<dbReference type="InterPro" id="IPR018201">
    <property type="entry name" value="Ketoacyl_synth_AS"/>
</dbReference>
<dbReference type="InterPro" id="IPR013968">
    <property type="entry name" value="PKS_KR"/>
</dbReference>
<accession>A0ABY9WRV5</accession>
<dbReference type="SMART" id="SM01294">
    <property type="entry name" value="PKS_PP_betabranch"/>
    <property type="match status" value="1"/>
</dbReference>
<evidence type="ECO:0000256" key="1">
    <source>
        <dbReference type="ARBA" id="ARBA00022450"/>
    </source>
</evidence>
<reference evidence="8 9" key="1">
    <citation type="submission" date="2019-08" db="EMBL/GenBank/DDBJ databases">
        <title>Archangium and Cystobacter genomes.</title>
        <authorList>
            <person name="Chen I.-C.K."/>
            <person name="Wielgoss S."/>
        </authorList>
    </citation>
    <scope>NUCLEOTIDE SEQUENCE [LARGE SCALE GENOMIC DNA]</scope>
    <source>
        <strain evidence="8 9">Cbm 6</strain>
    </source>
</reference>
<dbReference type="InterPro" id="IPR020841">
    <property type="entry name" value="PKS_Beta-ketoAc_synthase_dom"/>
</dbReference>
<dbReference type="Pfam" id="PF00698">
    <property type="entry name" value="Acyl_transf_1"/>
    <property type="match status" value="1"/>
</dbReference>
<dbReference type="InterPro" id="IPR036291">
    <property type="entry name" value="NAD(P)-bd_dom_sf"/>
</dbReference>
<dbReference type="InterPro" id="IPR001227">
    <property type="entry name" value="Ac_transferase_dom_sf"/>
</dbReference>
<dbReference type="InterPro" id="IPR036736">
    <property type="entry name" value="ACP-like_sf"/>
</dbReference>
<dbReference type="GO" id="GO:0016746">
    <property type="term" value="F:acyltransferase activity"/>
    <property type="evidence" value="ECO:0007669"/>
    <property type="project" value="UniProtKB-KW"/>
</dbReference>
<keyword evidence="3" id="KW-0808">Transferase</keyword>
<dbReference type="Pfam" id="PF22621">
    <property type="entry name" value="CurL-like_PKS_C"/>
    <property type="match status" value="1"/>
</dbReference>
<dbReference type="SMART" id="SM00822">
    <property type="entry name" value="PKS_KR"/>
    <property type="match status" value="1"/>
</dbReference>
<dbReference type="PROSITE" id="PS00606">
    <property type="entry name" value="KS3_1"/>
    <property type="match status" value="1"/>
</dbReference>
<dbReference type="SUPFAM" id="SSF53901">
    <property type="entry name" value="Thiolase-like"/>
    <property type="match status" value="1"/>
</dbReference>
<keyword evidence="2" id="KW-0597">Phosphoprotein</keyword>
<dbReference type="Proteomes" id="UP001611383">
    <property type="component" value="Chromosome"/>
</dbReference>
<dbReference type="SUPFAM" id="SSF51735">
    <property type="entry name" value="NAD(P)-binding Rossmann-fold domains"/>
    <property type="match status" value="2"/>
</dbReference>
<dbReference type="SUPFAM" id="SSF55048">
    <property type="entry name" value="Probable ACP-binding domain of malonyl-CoA ACP transacylase"/>
    <property type="match status" value="1"/>
</dbReference>
<sequence>MTESARPIDYPARLRRALRVARELQAELEASRRARAESIAVIGVGCRLPGGIDGPDACWKALREGMDAISEVPPDRWPIDAYFDSNPERPGKMYARFGGFLEQVDRFDARFFGLSPRQAASTDPQQRLFLEVCWEALEHAGIPPDRLAGRLGGVFVGINGNDYALLRAGDPAGLDAYSGSGNTNSAVAGSVSYILGLHGPSLAVDTACSSSLVSVHLACQSLRLGECDIALAGGVNLIMSPNGTIALSRTRVLSPDGRCKAFDASADGMGRGEGCGVVVLKRLSDALADGDRILATIRGSAVNQDGTSSGVTVPNGMAQQALLRRALANAGIEASQMSYLEAHGTGTALGDPIEMRAVSAVLCEGRSQEQKLVVGSAKTNFGHLEAAAGIAGLIKVVLSLHHQEIPPHLHLKKPNPLIPWDTLPVTLPTQPLPWSESRGQRRIAGVSSFGMSGTNAHVILEEAPPQVPVEASNEVERPCHLLGLSAKGDDALRALAVRYERLLAEQPELSLPDLCHGANTGRAHFGHRLAIVADSHAQLREQLAAFINGQRAPGVIVRAVPSGRVPEIVFLFTGQGSQYIGMGRQLYETQPLFRQTLEHCDALLRPHLGRSILSVIYPEPGTSSPLDETAYTQPALFAIEYALAVLWRSWGVQPTAVMGHSVGEYVAACVAGVFSLEDGLRLIAERAKLMQALPPEGDMAAVFADEARVAEAIAPFPSQLSIAAVNGPTETVISGERGALAAVLERLAAQGIQARRLNVSHAFHSPLMKPLLEKFASVVASVTFHAPEIELISNVTGLPADEQLLGSAEYWCRHVLAPVRFWDSLQSLYERGARLFLEIGPGATLASMGRRGLPQDGATLWLSSLQKARGDWAQLLQSLGELYASGCAVDWRAFDQGYTRRRVTLPTYPFQRERHWFKLSSSLPVQPIATGMATAMVPPPEAKAAELPSDWLYELEWKTQALAEPTPDPAATPVAPRQWLIFADRLGLGAALAERLEQRGAHCVLVSPSQVGSAGKGMSLDPENPADYRRVIQEAFADGSALAGVVHLWGLDAGSVEGRSHAALEEAQRLGQNSVLLLVQALSAAGRGTPRLWAVTRGAALVGSGKPALAQAPIWGLGRVLAIEQSALWAGLVDLDPAVVEGAHRGADAFAGDVAALLHELEARDGEEQVAWRSGERFVPRLRPRELPTRNGGTPRLKAEATYLVSGSLPGSMLEVSRWLVERGARHLVLVGLERPEAVARSETILALEARGADIRLLSRDEALKSASLTGLLSSLRDANRPVRGVLHVGGPWTVRASRELETWELQSSLRSEVALPWLLHELLAGEDLEFFVLFSSVASVWGSGGLSHHAAAHHVLDALAHHRRALGLPALVVNFGQWAEVGVLPEEAYRMSARSGVEALPPAAALALLERLLEAGGTQQTVANVRWSVFKPILEMGRARPMLANIDARDARREGELDAAVASAQKLRDALDEALPNERHDVLLAYLQREVASVLGYEKPEDIEPTTGFFDLGMDSIMAMDLKNHLETGLRRAFPSTLAFEHPTIDALARYLSQEVFAHLFDEGPRATTPEPAPDADDARLEELDELSEDQVAALLADRLDAIEQGK</sequence>
<dbReference type="Pfam" id="PF08659">
    <property type="entry name" value="KR"/>
    <property type="match status" value="1"/>
</dbReference>
<dbReference type="Gene3D" id="3.40.47.10">
    <property type="match status" value="1"/>
</dbReference>
<dbReference type="Gene3D" id="3.40.50.720">
    <property type="entry name" value="NAD(P)-binding Rossmann-like Domain"/>
    <property type="match status" value="1"/>
</dbReference>
<dbReference type="PANTHER" id="PTHR43775">
    <property type="entry name" value="FATTY ACID SYNTHASE"/>
    <property type="match status" value="1"/>
</dbReference>
<dbReference type="Pfam" id="PF00550">
    <property type="entry name" value="PP-binding"/>
    <property type="match status" value="1"/>
</dbReference>
<dbReference type="InterPro" id="IPR014030">
    <property type="entry name" value="Ketoacyl_synth_N"/>
</dbReference>
<dbReference type="Gene3D" id="3.30.70.3290">
    <property type="match status" value="1"/>
</dbReference>
<dbReference type="InterPro" id="IPR020806">
    <property type="entry name" value="PKS_PP-bd"/>
</dbReference>
<dbReference type="SUPFAM" id="SSF47336">
    <property type="entry name" value="ACP-like"/>
    <property type="match status" value="1"/>
</dbReference>
<organism evidence="8 9">
    <name type="scientific">Archangium minus</name>
    <dbReference type="NCBI Taxonomy" id="83450"/>
    <lineage>
        <taxon>Bacteria</taxon>
        <taxon>Pseudomonadati</taxon>
        <taxon>Myxococcota</taxon>
        <taxon>Myxococcia</taxon>
        <taxon>Myxococcales</taxon>
        <taxon>Cystobacterineae</taxon>
        <taxon>Archangiaceae</taxon>
        <taxon>Archangium</taxon>
    </lineage>
</organism>
<feature type="domain" description="Polyketide synthase-like phosphopantetheine-binding" evidence="5">
    <location>
        <begin position="1485"/>
        <end position="1557"/>
    </location>
</feature>
<keyword evidence="8" id="KW-0012">Acyltransferase</keyword>
<dbReference type="InterPro" id="IPR016039">
    <property type="entry name" value="Thiolase-like"/>
</dbReference>
<dbReference type="EMBL" id="CP043494">
    <property type="protein sequence ID" value="WNG46516.1"/>
    <property type="molecule type" value="Genomic_DNA"/>
</dbReference>
<protein>
    <submittedName>
        <fullName evidence="8">Acyltransferase domain-containing protein</fullName>
    </submittedName>
</protein>
<evidence type="ECO:0000259" key="4">
    <source>
        <dbReference type="SMART" id="SM00822"/>
    </source>
</evidence>
<dbReference type="CDD" id="cd08955">
    <property type="entry name" value="KR_2_FAS_SDR_x"/>
    <property type="match status" value="1"/>
</dbReference>
<dbReference type="Gene3D" id="1.10.1200.10">
    <property type="entry name" value="ACP-like"/>
    <property type="match status" value="1"/>
</dbReference>
<evidence type="ECO:0000259" key="5">
    <source>
        <dbReference type="SMART" id="SM00823"/>
    </source>
</evidence>
<dbReference type="InterPro" id="IPR050091">
    <property type="entry name" value="PKS_NRPS_Biosynth_Enz"/>
</dbReference>
<dbReference type="SUPFAM" id="SSF52151">
    <property type="entry name" value="FabD/lysophospholipase-like"/>
    <property type="match status" value="1"/>
</dbReference>
<keyword evidence="9" id="KW-1185">Reference proteome</keyword>
<dbReference type="SMART" id="SM00823">
    <property type="entry name" value="PKS_PP"/>
    <property type="match status" value="1"/>
</dbReference>
<dbReference type="RefSeq" id="WP_395822978.1">
    <property type="nucleotide sequence ID" value="NZ_CP043494.1"/>
</dbReference>
<proteinExistence type="predicted"/>